<protein>
    <submittedName>
        <fullName evidence="1">Uncharacterized protein</fullName>
    </submittedName>
</protein>
<dbReference type="Proteomes" id="UP000770661">
    <property type="component" value="Unassembled WGS sequence"/>
</dbReference>
<evidence type="ECO:0000313" key="1">
    <source>
        <dbReference type="EMBL" id="KAG0719360.1"/>
    </source>
</evidence>
<accession>A0A8J4YDK4</accession>
<sequence>MKNVRDATGHGQRDRDTEEHVSIICEPGSSYFGHVTPSSGSSKAISKVISECLAAQSVDLDNVKVVGTAVNTGHNGGVIRQLEGLLKKPLQWLVCLLHANELPLRHLFQHLDGATTGPKCFSGSIGKSLTSCTELYTTSYEPISLLQPLPHVDVKDLSTDQQYLWQMCQAVSEGHCPCDLALRKPGPLNHSRWLTTANRILLLYVGLDAPSNNIKTLVTFIIRVYAPTWFAIKTQPSCKDGAKHLHGMMVRTRYLSSSLKKVVDPVIRRNGFCGHPENVLLAMITDERPHIRELGLRKIMKARSHVSANKIRRFRVARTYQEYQDMVDWQTLTVTEPPVTMDMTDNELKDMISAQISPRVLFPRFPCHTQVVERRVKLVTEASAAVCAETSRHGFIRARVASRQLMPKLESKHGSTAVSSTSKAELFAQTFAKNSTLADEV</sequence>
<dbReference type="EMBL" id="JACEEZ010014639">
    <property type="protein sequence ID" value="KAG0719360.1"/>
    <property type="molecule type" value="Genomic_DNA"/>
</dbReference>
<dbReference type="AlphaFoldDB" id="A0A8J4YDK4"/>
<name>A0A8J4YDK4_CHIOP</name>
<organism evidence="1 2">
    <name type="scientific">Chionoecetes opilio</name>
    <name type="common">Atlantic snow crab</name>
    <name type="synonym">Cancer opilio</name>
    <dbReference type="NCBI Taxonomy" id="41210"/>
    <lineage>
        <taxon>Eukaryota</taxon>
        <taxon>Metazoa</taxon>
        <taxon>Ecdysozoa</taxon>
        <taxon>Arthropoda</taxon>
        <taxon>Crustacea</taxon>
        <taxon>Multicrustacea</taxon>
        <taxon>Malacostraca</taxon>
        <taxon>Eumalacostraca</taxon>
        <taxon>Eucarida</taxon>
        <taxon>Decapoda</taxon>
        <taxon>Pleocyemata</taxon>
        <taxon>Brachyura</taxon>
        <taxon>Eubrachyura</taxon>
        <taxon>Majoidea</taxon>
        <taxon>Majidae</taxon>
        <taxon>Chionoecetes</taxon>
    </lineage>
</organism>
<comment type="caution">
    <text evidence="1">The sequence shown here is derived from an EMBL/GenBank/DDBJ whole genome shotgun (WGS) entry which is preliminary data.</text>
</comment>
<reference evidence="1" key="1">
    <citation type="submission" date="2020-07" db="EMBL/GenBank/DDBJ databases">
        <title>The High-quality genome of the commercially important snow crab, Chionoecetes opilio.</title>
        <authorList>
            <person name="Jeong J.-H."/>
            <person name="Ryu S."/>
        </authorList>
    </citation>
    <scope>NUCLEOTIDE SEQUENCE</scope>
    <source>
        <strain evidence="1">MADBK_172401_WGS</strain>
        <tissue evidence="1">Digestive gland</tissue>
    </source>
</reference>
<dbReference type="PANTHER" id="PTHR46409">
    <property type="entry name" value="HTH PSQ-TYPE DOMAIN-CONTAINING PROTEIN"/>
    <property type="match status" value="1"/>
</dbReference>
<dbReference type="OrthoDB" id="6381495at2759"/>
<dbReference type="PANTHER" id="PTHR46409:SF1">
    <property type="entry name" value="HTH PSQ-TYPE DOMAIN-CONTAINING PROTEIN"/>
    <property type="match status" value="1"/>
</dbReference>
<proteinExistence type="predicted"/>
<keyword evidence="2" id="KW-1185">Reference proteome</keyword>
<gene>
    <name evidence="1" type="ORF">GWK47_050635</name>
</gene>
<evidence type="ECO:0000313" key="2">
    <source>
        <dbReference type="Proteomes" id="UP000770661"/>
    </source>
</evidence>